<dbReference type="RefSeq" id="WP_006439449.1">
    <property type="nucleotide sequence ID" value="NZ_DS995355.1"/>
</dbReference>
<dbReference type="SMART" id="SM00382">
    <property type="entry name" value="AAA"/>
    <property type="match status" value="1"/>
</dbReference>
<dbReference type="Proteomes" id="UP000003178">
    <property type="component" value="Unassembled WGS sequence"/>
</dbReference>
<reference evidence="2 3" key="2">
    <citation type="submission" date="2008-10" db="EMBL/GenBank/DDBJ databases">
        <title>Draft genome sequence of Clostridium hiranonis (DSM 13275).</title>
        <authorList>
            <person name="Sudarsanam P."/>
            <person name="Ley R."/>
            <person name="Guruge J."/>
            <person name="Turnbaugh P.J."/>
            <person name="Mahowald M."/>
            <person name="Liep D."/>
            <person name="Gordon J."/>
        </authorList>
    </citation>
    <scope>NUCLEOTIDE SEQUENCE [LARGE SCALE GENOMIC DNA]</scope>
    <source>
        <strain evidence="2 3">DSM 13275</strain>
    </source>
</reference>
<dbReference type="CDD" id="cd00009">
    <property type="entry name" value="AAA"/>
    <property type="match status" value="1"/>
</dbReference>
<accession>B6FXC1</accession>
<organism evidence="2 3">
    <name type="scientific">Peptacetobacter hiranonis (strain DSM 13275 / JCM 10541 / KCTC 15199 / TO-931)</name>
    <name type="common">Clostridium hiranonis</name>
    <dbReference type="NCBI Taxonomy" id="500633"/>
    <lineage>
        <taxon>Bacteria</taxon>
        <taxon>Bacillati</taxon>
        <taxon>Bacillota</taxon>
        <taxon>Clostridia</taxon>
        <taxon>Peptostreptococcales</taxon>
        <taxon>Peptostreptococcaceae</taxon>
        <taxon>Peptacetobacter</taxon>
    </lineage>
</organism>
<gene>
    <name evidence="2" type="ORF">CLOHIR_00520</name>
</gene>
<dbReference type="GO" id="GO:0016887">
    <property type="term" value="F:ATP hydrolysis activity"/>
    <property type="evidence" value="ECO:0007669"/>
    <property type="project" value="InterPro"/>
</dbReference>
<protein>
    <submittedName>
        <fullName evidence="2">ATPase family associated with various cellular activities (AAA)</fullName>
    </submittedName>
</protein>
<dbReference type="InterPro" id="IPR052934">
    <property type="entry name" value="Methyl-DNA_Rec/Restrict_Enz"/>
</dbReference>
<dbReference type="eggNOG" id="COG1401">
    <property type="taxonomic scope" value="Bacteria"/>
</dbReference>
<dbReference type="AlphaFoldDB" id="B6FXC1"/>
<dbReference type="PANTHER" id="PTHR37291:SF1">
    <property type="entry name" value="TYPE IV METHYL-DIRECTED RESTRICTION ENZYME ECOKMCRB SUBUNIT"/>
    <property type="match status" value="1"/>
</dbReference>
<dbReference type="Pfam" id="PF07728">
    <property type="entry name" value="AAA_5"/>
    <property type="match status" value="1"/>
</dbReference>
<dbReference type="InterPro" id="IPR027417">
    <property type="entry name" value="P-loop_NTPase"/>
</dbReference>
<sequence length="571" mass="67884">MKTYPTWPNFYMEFANTLLKYKNNRKELIEKIKRVYYTNNISLPTLEKDRNIIDIDPFTVFGLFNKQISLRNRIRIIEGLAKEFSISVKTPDSFGGIPFLNNLSAVFYRFIGERGKSDIQNLWNVFEAALEYADTHSEKSREEFTNYYNLALTQKGIKWNLTMGLFWIRPFEYINLDSINRWYLSNPNNMPEEFINKANNFKFVFSGEDYLSLCSDCREILENGDYSYNNFPELYRVAFALAEEINVEKKRLEDEDREEHKYPLNDNNQEYNNQYVVSENLEDNYIGKNVYTESDFLEEVYLDEEKYYILKNLLLYKKNIILQGPPGVGKTFAAKRLAYSIIGEKNKDRVMTIQFHQNYSYEDFMMGFRPNECGFELKKGPFYNFCKKAEQDPNNDYFFIIDEINRGNLSKIFGELFMLMENDKRGTEIKLLYSDEMFSIPKNLYIIGMMNTADRSLAIIDYALRRRFAFFEFEPAFDSDGFKKYLEEMNSDKLYKLIETIKKLNTDIKNDDSLGKDFCIGHSFFCFDDDIDDYLLKSVVDYEIIPLLNEYWFDESDKVEEWSYLLHEAIK</sequence>
<name>B6FXC1_PEPHT</name>
<proteinExistence type="predicted"/>
<evidence type="ECO:0000313" key="2">
    <source>
        <dbReference type="EMBL" id="EEA85823.1"/>
    </source>
</evidence>
<dbReference type="GO" id="GO:0005524">
    <property type="term" value="F:ATP binding"/>
    <property type="evidence" value="ECO:0007669"/>
    <property type="project" value="InterPro"/>
</dbReference>
<dbReference type="Gene3D" id="3.40.50.300">
    <property type="entry name" value="P-loop containing nucleotide triphosphate hydrolases"/>
    <property type="match status" value="1"/>
</dbReference>
<feature type="domain" description="AAA+ ATPase" evidence="1">
    <location>
        <begin position="316"/>
        <end position="474"/>
    </location>
</feature>
<dbReference type="STRING" id="500633.CLOHIR_00520"/>
<dbReference type="SUPFAM" id="SSF52540">
    <property type="entry name" value="P-loop containing nucleoside triphosphate hydrolases"/>
    <property type="match status" value="1"/>
</dbReference>
<dbReference type="HOGENOM" id="CLU_008747_1_0_9"/>
<dbReference type="InterPro" id="IPR011704">
    <property type="entry name" value="ATPase_dyneun-rel_AAA"/>
</dbReference>
<dbReference type="OrthoDB" id="9781481at2"/>
<keyword evidence="3" id="KW-1185">Reference proteome</keyword>
<reference evidence="2 3" key="1">
    <citation type="submission" date="2008-09" db="EMBL/GenBank/DDBJ databases">
        <authorList>
            <person name="Fulton L."/>
            <person name="Clifton S."/>
            <person name="Fulton B."/>
            <person name="Xu J."/>
            <person name="Minx P."/>
            <person name="Pepin K.H."/>
            <person name="Johnson M."/>
            <person name="Thiruvilangam P."/>
            <person name="Bhonagiri V."/>
            <person name="Nash W.E."/>
            <person name="Mardis E.R."/>
            <person name="Wilson R.K."/>
        </authorList>
    </citation>
    <scope>NUCLEOTIDE SEQUENCE [LARGE SCALE GENOMIC DNA]</scope>
    <source>
        <strain evidence="2 3">DSM 13275</strain>
    </source>
</reference>
<comment type="caution">
    <text evidence="2">The sequence shown here is derived from an EMBL/GenBank/DDBJ whole genome shotgun (WGS) entry which is preliminary data.</text>
</comment>
<dbReference type="PANTHER" id="PTHR37291">
    <property type="entry name" value="5-METHYLCYTOSINE-SPECIFIC RESTRICTION ENZYME B"/>
    <property type="match status" value="1"/>
</dbReference>
<dbReference type="EMBL" id="ABWP01000018">
    <property type="protein sequence ID" value="EEA85823.1"/>
    <property type="molecule type" value="Genomic_DNA"/>
</dbReference>
<evidence type="ECO:0000259" key="1">
    <source>
        <dbReference type="SMART" id="SM00382"/>
    </source>
</evidence>
<evidence type="ECO:0000313" key="3">
    <source>
        <dbReference type="Proteomes" id="UP000003178"/>
    </source>
</evidence>
<dbReference type="InterPro" id="IPR003593">
    <property type="entry name" value="AAA+_ATPase"/>
</dbReference>